<dbReference type="EMBL" id="SDHX01000002">
    <property type="protein sequence ID" value="RXK53230.1"/>
    <property type="molecule type" value="Genomic_DNA"/>
</dbReference>
<evidence type="ECO:0000313" key="10">
    <source>
        <dbReference type="EMBL" id="RXK53230.1"/>
    </source>
</evidence>
<dbReference type="PANTHER" id="PTHR43811">
    <property type="entry name" value="FKBP-TYPE PEPTIDYL-PROLYL CIS-TRANS ISOMERASE FKPA"/>
    <property type="match status" value="1"/>
</dbReference>
<dbReference type="PANTHER" id="PTHR43811:SF23">
    <property type="entry name" value="FKBP-TYPE 22 KDA PEPTIDYL-PROLYL CIS-TRANS ISOMERASE"/>
    <property type="match status" value="1"/>
</dbReference>
<comment type="catalytic activity">
    <reaction evidence="1 5 6">
        <text>[protein]-peptidylproline (omega=180) = [protein]-peptidylproline (omega=0)</text>
        <dbReference type="Rhea" id="RHEA:16237"/>
        <dbReference type="Rhea" id="RHEA-COMP:10747"/>
        <dbReference type="Rhea" id="RHEA-COMP:10748"/>
        <dbReference type="ChEBI" id="CHEBI:83833"/>
        <dbReference type="ChEBI" id="CHEBI:83834"/>
        <dbReference type="EC" id="5.2.1.8"/>
    </reaction>
</comment>
<dbReference type="EC" id="5.2.1.8" evidence="6"/>
<dbReference type="Pfam" id="PF00254">
    <property type="entry name" value="FKBP_C"/>
    <property type="match status" value="1"/>
</dbReference>
<evidence type="ECO:0000256" key="4">
    <source>
        <dbReference type="ARBA" id="ARBA00023235"/>
    </source>
</evidence>
<dbReference type="GO" id="GO:0006457">
    <property type="term" value="P:protein folding"/>
    <property type="evidence" value="ECO:0007669"/>
    <property type="project" value="InterPro"/>
</dbReference>
<evidence type="ECO:0000256" key="5">
    <source>
        <dbReference type="PROSITE-ProRule" id="PRU00277"/>
    </source>
</evidence>
<evidence type="ECO:0000256" key="3">
    <source>
        <dbReference type="ARBA" id="ARBA00023110"/>
    </source>
</evidence>
<dbReference type="OrthoDB" id="9814548at2"/>
<reference evidence="10 11" key="1">
    <citation type="submission" date="2019-01" db="EMBL/GenBank/DDBJ databases">
        <title>Lacunisphaera sp. strain TWA-58.</title>
        <authorList>
            <person name="Chen W.-M."/>
        </authorList>
    </citation>
    <scope>NUCLEOTIDE SEQUENCE [LARGE SCALE GENOMIC DNA]</scope>
    <source>
        <strain evidence="10 11">TWA-58</strain>
    </source>
</reference>
<dbReference type="Gene3D" id="3.10.50.40">
    <property type="match status" value="1"/>
</dbReference>
<dbReference type="SUPFAM" id="SSF54534">
    <property type="entry name" value="FKBP-like"/>
    <property type="match status" value="1"/>
</dbReference>
<keyword evidence="11" id="KW-1185">Reference proteome</keyword>
<evidence type="ECO:0000256" key="7">
    <source>
        <dbReference type="SAM" id="MobiDB-lite"/>
    </source>
</evidence>
<feature type="chain" id="PRO_5020457068" description="Peptidyl-prolyl cis-trans isomerase" evidence="8">
    <location>
        <begin position="25"/>
        <end position="297"/>
    </location>
</feature>
<evidence type="ECO:0000259" key="9">
    <source>
        <dbReference type="PROSITE" id="PS50059"/>
    </source>
</evidence>
<feature type="domain" description="PPIase FKBP-type" evidence="9">
    <location>
        <begin position="194"/>
        <end position="288"/>
    </location>
</feature>
<evidence type="ECO:0000313" key="11">
    <source>
        <dbReference type="Proteomes" id="UP000290218"/>
    </source>
</evidence>
<feature type="compositionally biased region" description="Low complexity" evidence="7">
    <location>
        <begin position="43"/>
        <end position="53"/>
    </location>
</feature>
<dbReference type="GO" id="GO:0003755">
    <property type="term" value="F:peptidyl-prolyl cis-trans isomerase activity"/>
    <property type="evidence" value="ECO:0007669"/>
    <property type="project" value="UniProtKB-UniRule"/>
</dbReference>
<accession>A0A4Q1C4C1</accession>
<dbReference type="RefSeq" id="WP_129048819.1">
    <property type="nucleotide sequence ID" value="NZ_SDHX01000002.1"/>
</dbReference>
<dbReference type="Pfam" id="PF01346">
    <property type="entry name" value="FKBP_N"/>
    <property type="match status" value="1"/>
</dbReference>
<protein>
    <recommendedName>
        <fullName evidence="6">Peptidyl-prolyl cis-trans isomerase</fullName>
        <ecNumber evidence="6">5.2.1.8</ecNumber>
    </recommendedName>
</protein>
<evidence type="ECO:0000256" key="6">
    <source>
        <dbReference type="RuleBase" id="RU003915"/>
    </source>
</evidence>
<proteinExistence type="inferred from homology"/>
<dbReference type="InterPro" id="IPR000774">
    <property type="entry name" value="PPIase_FKBP_N"/>
</dbReference>
<comment type="caution">
    <text evidence="10">The sequence shown here is derived from an EMBL/GenBank/DDBJ whole genome shotgun (WGS) entry which is preliminary data.</text>
</comment>
<keyword evidence="8" id="KW-0732">Signal</keyword>
<evidence type="ECO:0000256" key="1">
    <source>
        <dbReference type="ARBA" id="ARBA00000971"/>
    </source>
</evidence>
<dbReference type="Proteomes" id="UP000290218">
    <property type="component" value="Unassembled WGS sequence"/>
</dbReference>
<dbReference type="PROSITE" id="PS50059">
    <property type="entry name" value="FKBP_PPIASE"/>
    <property type="match status" value="1"/>
</dbReference>
<keyword evidence="3 5" id="KW-0697">Rotamase</keyword>
<feature type="region of interest" description="Disordered" evidence="7">
    <location>
        <begin position="33"/>
        <end position="53"/>
    </location>
</feature>
<name>A0A4Q1C4C1_9BACT</name>
<evidence type="ECO:0000256" key="2">
    <source>
        <dbReference type="ARBA" id="ARBA00006577"/>
    </source>
</evidence>
<dbReference type="AlphaFoldDB" id="A0A4Q1C4C1"/>
<comment type="similarity">
    <text evidence="2 6">Belongs to the FKBP-type PPIase family.</text>
</comment>
<dbReference type="InterPro" id="IPR046357">
    <property type="entry name" value="PPIase_dom_sf"/>
</dbReference>
<feature type="signal peptide" evidence="8">
    <location>
        <begin position="1"/>
        <end position="24"/>
    </location>
</feature>
<dbReference type="InterPro" id="IPR001179">
    <property type="entry name" value="PPIase_FKBP_dom"/>
</dbReference>
<gene>
    <name evidence="10" type="ORF">ESB00_16155</name>
</gene>
<evidence type="ECO:0000256" key="8">
    <source>
        <dbReference type="SAM" id="SignalP"/>
    </source>
</evidence>
<sequence>MKFTSRIVAGLVGLSLLVAASAQDAVKFEVPGVTSPNKPAPAPAASTPAPKAAAPASAPAAAAPAAAAPGAPTKFTEAQLMEAYGYIFMLETRMATQLQALEITPALRESMLRGIALALSGKDLPYDPQQVQVQLQEFMGKKQEVFLGKIRAAQLAAGTEYFTKLKENKNAVVLPSGLVYEVVQAGKGNAPKPGQVVSIRYTGALVNGQVFDSNVEAPQPADLLLQAATPQSPQGIIPGLFEGLQKGSVGSKLKLHIPPALAYGDNGAPGAIPPGATLVFDVEIVGIKDAPPAPAAK</sequence>
<keyword evidence="4 5" id="KW-0413">Isomerase</keyword>
<organism evidence="10 11">
    <name type="scientific">Oleiharenicola lentus</name>
    <dbReference type="NCBI Taxonomy" id="2508720"/>
    <lineage>
        <taxon>Bacteria</taxon>
        <taxon>Pseudomonadati</taxon>
        <taxon>Verrucomicrobiota</taxon>
        <taxon>Opitutia</taxon>
        <taxon>Opitutales</taxon>
        <taxon>Opitutaceae</taxon>
        <taxon>Oleiharenicola</taxon>
    </lineage>
</organism>